<proteinExistence type="predicted"/>
<gene>
    <name evidence="1" type="ORF">QVD17_20431</name>
</gene>
<accession>A0AAD8NXW7</accession>
<dbReference type="AlphaFoldDB" id="A0AAD8NXW7"/>
<sequence length="145" mass="16803">MLLESLKSVLDFWELFPDSFYPFFMQAYMPYLLFGWGHFKDLMLFVILGPWKSAIKVSDDSRSLDIDVLNLMKCKLLDNGNKGFFWLDKESRMGILKVINAVSFRFGKHKSLPARTHGPFHSLPSRIIQTGMVISYSWSKTLEPS</sequence>
<dbReference type="Proteomes" id="UP001229421">
    <property type="component" value="Unassembled WGS sequence"/>
</dbReference>
<comment type="caution">
    <text evidence="1">The sequence shown here is derived from an EMBL/GenBank/DDBJ whole genome shotgun (WGS) entry which is preliminary data.</text>
</comment>
<evidence type="ECO:0000313" key="2">
    <source>
        <dbReference type="Proteomes" id="UP001229421"/>
    </source>
</evidence>
<dbReference type="EMBL" id="JAUHHV010000005">
    <property type="protein sequence ID" value="KAK1425087.1"/>
    <property type="molecule type" value="Genomic_DNA"/>
</dbReference>
<reference evidence="1" key="1">
    <citation type="journal article" date="2023" name="bioRxiv">
        <title>Improved chromosome-level genome assembly for marigold (Tagetes erecta).</title>
        <authorList>
            <person name="Jiang F."/>
            <person name="Yuan L."/>
            <person name="Wang S."/>
            <person name="Wang H."/>
            <person name="Xu D."/>
            <person name="Wang A."/>
            <person name="Fan W."/>
        </authorList>
    </citation>
    <scope>NUCLEOTIDE SEQUENCE</scope>
    <source>
        <strain evidence="1">WSJ</strain>
        <tissue evidence="1">Leaf</tissue>
    </source>
</reference>
<protein>
    <submittedName>
        <fullName evidence="1">Uncharacterized protein</fullName>
    </submittedName>
</protein>
<organism evidence="1 2">
    <name type="scientific">Tagetes erecta</name>
    <name type="common">African marigold</name>
    <dbReference type="NCBI Taxonomy" id="13708"/>
    <lineage>
        <taxon>Eukaryota</taxon>
        <taxon>Viridiplantae</taxon>
        <taxon>Streptophyta</taxon>
        <taxon>Embryophyta</taxon>
        <taxon>Tracheophyta</taxon>
        <taxon>Spermatophyta</taxon>
        <taxon>Magnoliopsida</taxon>
        <taxon>eudicotyledons</taxon>
        <taxon>Gunneridae</taxon>
        <taxon>Pentapetalae</taxon>
        <taxon>asterids</taxon>
        <taxon>campanulids</taxon>
        <taxon>Asterales</taxon>
        <taxon>Asteraceae</taxon>
        <taxon>Asteroideae</taxon>
        <taxon>Heliantheae alliance</taxon>
        <taxon>Tageteae</taxon>
        <taxon>Tagetes</taxon>
    </lineage>
</organism>
<evidence type="ECO:0000313" key="1">
    <source>
        <dbReference type="EMBL" id="KAK1425087.1"/>
    </source>
</evidence>
<keyword evidence="2" id="KW-1185">Reference proteome</keyword>
<name>A0AAD8NXW7_TARER</name>